<dbReference type="AlphaFoldDB" id="A0A1E5RIV7"/>
<dbReference type="Proteomes" id="UP000095358">
    <property type="component" value="Unassembled WGS sequence"/>
</dbReference>
<comment type="caution">
    <text evidence="3">The sequence shown here is derived from an EMBL/GenBank/DDBJ whole genome shotgun (WGS) entry which is preliminary data.</text>
</comment>
<dbReference type="PANTHER" id="PTHR22306:SF2">
    <property type="entry name" value="CHROMOSOME 7 OPEN READING FRAME 50"/>
    <property type="match status" value="1"/>
</dbReference>
<accession>A0A1E5RIV7</accession>
<reference evidence="4" key="1">
    <citation type="journal article" date="2016" name="Genome Announc.">
        <title>Genome sequences of three species of Hanseniaspora isolated from spontaneous wine fermentations.</title>
        <authorList>
            <person name="Sternes P.R."/>
            <person name="Lee D."/>
            <person name="Kutyna D.R."/>
            <person name="Borneman A.R."/>
        </authorList>
    </citation>
    <scope>NUCLEOTIDE SEQUENCE [LARGE SCALE GENOMIC DNA]</scope>
    <source>
        <strain evidence="4">AWRI3580</strain>
    </source>
</reference>
<gene>
    <name evidence="3" type="ORF">AWRI3580_g2564</name>
</gene>
<feature type="coiled-coil region" evidence="1">
    <location>
        <begin position="199"/>
        <end position="226"/>
    </location>
</feature>
<organism evidence="3 4">
    <name type="scientific">Hanseniaspora uvarum</name>
    <name type="common">Yeast</name>
    <name type="synonym">Kloeckera apiculata</name>
    <dbReference type="NCBI Taxonomy" id="29833"/>
    <lineage>
        <taxon>Eukaryota</taxon>
        <taxon>Fungi</taxon>
        <taxon>Dikarya</taxon>
        <taxon>Ascomycota</taxon>
        <taxon>Saccharomycotina</taxon>
        <taxon>Saccharomycetes</taxon>
        <taxon>Saccharomycodales</taxon>
        <taxon>Saccharomycodaceae</taxon>
        <taxon>Hanseniaspora</taxon>
    </lineage>
</organism>
<dbReference type="OrthoDB" id="10261563at2759"/>
<dbReference type="Pfam" id="PF10180">
    <property type="entry name" value="WKF"/>
    <property type="match status" value="1"/>
</dbReference>
<feature type="domain" description="WKF" evidence="2">
    <location>
        <begin position="116"/>
        <end position="176"/>
    </location>
</feature>
<dbReference type="VEuPathDB" id="FungiDB:AWRI3580_g2564"/>
<evidence type="ECO:0000313" key="3">
    <source>
        <dbReference type="EMBL" id="OEJ86804.1"/>
    </source>
</evidence>
<evidence type="ECO:0000259" key="2">
    <source>
        <dbReference type="Pfam" id="PF10180"/>
    </source>
</evidence>
<dbReference type="STRING" id="29833.A0A1E5RIV7"/>
<protein>
    <recommendedName>
        <fullName evidence="2">WKF domain-containing protein</fullName>
    </recommendedName>
</protein>
<keyword evidence="4" id="KW-1185">Reference proteome</keyword>
<proteinExistence type="predicted"/>
<dbReference type="EMBL" id="LPNN01000005">
    <property type="protein sequence ID" value="OEJ86804.1"/>
    <property type="molecule type" value="Genomic_DNA"/>
</dbReference>
<name>A0A1E5RIV7_HANUV</name>
<evidence type="ECO:0000313" key="4">
    <source>
        <dbReference type="Proteomes" id="UP000095358"/>
    </source>
</evidence>
<evidence type="ECO:0000256" key="1">
    <source>
        <dbReference type="SAM" id="Coils"/>
    </source>
</evidence>
<dbReference type="PANTHER" id="PTHR22306">
    <property type="entry name" value="CHROMOSOME 7 OPEN READING FRAME 50"/>
    <property type="match status" value="1"/>
</dbReference>
<sequence>MSEENIPAWKKKLNISSLKSSQNTEASNDSLKVVKHLSTSNILSKKDKKNLINERNRVNKTKKDKTRNKTKIADKVEKIDHLNTTFLKDHFKYLIEYYIYKYSIEELPEEIKNLENVKKNMVLDVDETIKSWKFNKNKQNWLLKNVFVHDKKSDYLSIPKVYDLILVEYFINLPADSGIKKDLIERSWKLLHQWNEGIIKQKENMMKILNEESKEEEKEEDKEKIDLPNKDLVLRAHEIVSKLDKTNASTFELQMV</sequence>
<keyword evidence="1" id="KW-0175">Coiled coil</keyword>
<dbReference type="InterPro" id="IPR019327">
    <property type="entry name" value="WKF"/>
</dbReference>